<dbReference type="PROSITE" id="PS50297">
    <property type="entry name" value="ANK_REP_REGION"/>
    <property type="match status" value="2"/>
</dbReference>
<dbReference type="EnsemblMetazoa" id="XM_050659053.1">
    <property type="protein sequence ID" value="XP_050515010.1"/>
    <property type="gene ID" value="LOC126890200"/>
</dbReference>
<evidence type="ECO:0000313" key="5">
    <source>
        <dbReference type="EnsemblMetazoa" id="XP_050515010.1"/>
    </source>
</evidence>
<dbReference type="PANTHER" id="PTHR24124">
    <property type="entry name" value="ANKYRIN REPEAT FAMILY A"/>
    <property type="match status" value="1"/>
</dbReference>
<feature type="repeat" description="ANK" evidence="3">
    <location>
        <begin position="114"/>
        <end position="146"/>
    </location>
</feature>
<evidence type="ECO:0000256" key="1">
    <source>
        <dbReference type="ARBA" id="ARBA00022737"/>
    </source>
</evidence>
<dbReference type="Gene3D" id="1.25.40.20">
    <property type="entry name" value="Ankyrin repeat-containing domain"/>
    <property type="match status" value="1"/>
</dbReference>
<evidence type="ECO:0000256" key="2">
    <source>
        <dbReference type="ARBA" id="ARBA00023043"/>
    </source>
</evidence>
<evidence type="ECO:0000256" key="3">
    <source>
        <dbReference type="PROSITE-ProRule" id="PRU00023"/>
    </source>
</evidence>
<evidence type="ECO:0000313" key="6">
    <source>
        <dbReference type="Proteomes" id="UP001652700"/>
    </source>
</evidence>
<reference evidence="5" key="1">
    <citation type="submission" date="2025-05" db="UniProtKB">
        <authorList>
            <consortium name="EnsemblMetazoa"/>
        </authorList>
    </citation>
    <scope>IDENTIFICATION</scope>
</reference>
<dbReference type="RefSeq" id="XP_050515010.1">
    <property type="nucleotide sequence ID" value="XM_050659053.1"/>
</dbReference>
<keyword evidence="1" id="KW-0677">Repeat</keyword>
<protein>
    <submittedName>
        <fullName evidence="5">Uncharacterized protein</fullName>
    </submittedName>
</protein>
<organism evidence="5 6">
    <name type="scientific">Diabrotica virgifera virgifera</name>
    <name type="common">western corn rootworm</name>
    <dbReference type="NCBI Taxonomy" id="50390"/>
    <lineage>
        <taxon>Eukaryota</taxon>
        <taxon>Metazoa</taxon>
        <taxon>Ecdysozoa</taxon>
        <taxon>Arthropoda</taxon>
        <taxon>Hexapoda</taxon>
        <taxon>Insecta</taxon>
        <taxon>Pterygota</taxon>
        <taxon>Neoptera</taxon>
        <taxon>Endopterygota</taxon>
        <taxon>Coleoptera</taxon>
        <taxon>Polyphaga</taxon>
        <taxon>Cucujiformia</taxon>
        <taxon>Chrysomeloidea</taxon>
        <taxon>Chrysomelidae</taxon>
        <taxon>Galerucinae</taxon>
        <taxon>Diabroticina</taxon>
        <taxon>Diabroticites</taxon>
        <taxon>Diabrotica</taxon>
    </lineage>
</organism>
<name>A0ABM5KXU9_DIAVI</name>
<feature type="region of interest" description="Disordered" evidence="4">
    <location>
        <begin position="244"/>
        <end position="347"/>
    </location>
</feature>
<sequence length="469" mass="52330">MLAESYELKNTFPDRSHTYYKDLENNMDLIKFLIRACAIDLNLCDHFGDTPSYYAAQSNSLEIIKYLKEQGANLSVSKKDKSTLVHTAAECGALEVLRYLLEDCKMDIMVSDVNGNLPAHMAAYSGKVEILRYLKSIGIDLNQCNNTGKTLVHIAAGVDAVDVLIFLKNEYKFSENLDSCDKYGNTPSHCAAASKSLKALKQVYFVPPHDNPEVETSLIIPFDNLDHRIFLSTDKRFASYVKKPGHTASNCSTPESNQSENSNKTPSPPSDISQVASLNTPPVAPQDHNSETPNDTQKMDIDSKGAKRPKSSDSSEIEQPTNSEFIRPEQATKKATQPKKKLKRDSSIHDDCKISLESKNVIRDHYQKDSFMLPVDNFIAFLENCYGKSSPLSEALLFTKNIEDLLSDISKIHKSLTDRSLKNRLTRIIKKIKMELGSSNSDAESIIPVSSQDNFEEDHFTEGPATSEI</sequence>
<feature type="compositionally biased region" description="Polar residues" evidence="4">
    <location>
        <begin position="247"/>
        <end position="280"/>
    </location>
</feature>
<evidence type="ECO:0000256" key="4">
    <source>
        <dbReference type="SAM" id="MobiDB-lite"/>
    </source>
</evidence>
<dbReference type="InterPro" id="IPR036770">
    <property type="entry name" value="Ankyrin_rpt-contain_sf"/>
</dbReference>
<feature type="repeat" description="ANK" evidence="3">
    <location>
        <begin position="47"/>
        <end position="79"/>
    </location>
</feature>
<dbReference type="GeneID" id="126890200"/>
<accession>A0ABM5KXU9</accession>
<dbReference type="InterPro" id="IPR002110">
    <property type="entry name" value="Ankyrin_rpt"/>
</dbReference>
<keyword evidence="6" id="KW-1185">Reference proteome</keyword>
<dbReference type="SUPFAM" id="SSF48403">
    <property type="entry name" value="Ankyrin repeat"/>
    <property type="match status" value="1"/>
</dbReference>
<dbReference type="Pfam" id="PF12796">
    <property type="entry name" value="Ank_2"/>
    <property type="match status" value="2"/>
</dbReference>
<dbReference type="Proteomes" id="UP001652700">
    <property type="component" value="Unplaced"/>
</dbReference>
<proteinExistence type="predicted"/>
<dbReference type="SMART" id="SM00248">
    <property type="entry name" value="ANK"/>
    <property type="match status" value="5"/>
</dbReference>
<dbReference type="PANTHER" id="PTHR24124:SF14">
    <property type="entry name" value="CHROMOSOME UNDETERMINED SCAFFOLD_25, WHOLE GENOME SHOTGUN SEQUENCE"/>
    <property type="match status" value="1"/>
</dbReference>
<dbReference type="PROSITE" id="PS50088">
    <property type="entry name" value="ANK_REPEAT"/>
    <property type="match status" value="2"/>
</dbReference>
<feature type="region of interest" description="Disordered" evidence="4">
    <location>
        <begin position="448"/>
        <end position="469"/>
    </location>
</feature>
<keyword evidence="2 3" id="KW-0040">ANK repeat</keyword>
<feature type="compositionally biased region" description="Polar residues" evidence="4">
    <location>
        <begin position="314"/>
        <end position="324"/>
    </location>
</feature>
<feature type="compositionally biased region" description="Basic and acidic residues" evidence="4">
    <location>
        <begin position="297"/>
        <end position="313"/>
    </location>
</feature>